<feature type="transmembrane region" description="Helical" evidence="6">
    <location>
        <begin position="154"/>
        <end position="171"/>
    </location>
</feature>
<reference evidence="10" key="2">
    <citation type="submission" date="2008-08" db="EMBL/GenBank/DDBJ databases">
        <authorList>
            <consortium name="Diatom Consortium"/>
            <person name="Grigoriev I."/>
            <person name="Grimwood J."/>
            <person name="Kuo A."/>
            <person name="Otillar R.P."/>
            <person name="Salamov A."/>
            <person name="Detter J.C."/>
            <person name="Lindquist E."/>
            <person name="Shapiro H."/>
            <person name="Lucas S."/>
            <person name="Glavina del Rio T."/>
            <person name="Pitluck S."/>
            <person name="Rokhsar D."/>
            <person name="Bowler C."/>
        </authorList>
    </citation>
    <scope>GENOME REANNOTATION</scope>
    <source>
        <strain evidence="10">CCAP 1055/1</strain>
    </source>
</reference>
<dbReference type="RefSeq" id="XP_002180121.1">
    <property type="nucleotide sequence ID" value="XM_002180085.1"/>
</dbReference>
<evidence type="ECO:0000256" key="4">
    <source>
        <dbReference type="ARBA" id="ARBA00022989"/>
    </source>
</evidence>
<dbReference type="InterPro" id="IPR037185">
    <property type="entry name" value="EmrE-like"/>
</dbReference>
<dbReference type="KEGG" id="pti:PHATRDRAFT_45965"/>
<dbReference type="PaxDb" id="2850-Phatr45965"/>
<keyword evidence="2" id="KW-1003">Cell membrane</keyword>
<evidence type="ECO:0000256" key="2">
    <source>
        <dbReference type="ARBA" id="ARBA00022475"/>
    </source>
</evidence>
<feature type="domain" description="EamA" evidence="8">
    <location>
        <begin position="120"/>
        <end position="247"/>
    </location>
</feature>
<dbReference type="eggNOG" id="ENOG502S80D">
    <property type="taxonomic scope" value="Eukaryota"/>
</dbReference>
<feature type="transmembrane region" description="Helical" evidence="6">
    <location>
        <begin position="335"/>
        <end position="356"/>
    </location>
</feature>
<dbReference type="EMBL" id="CM000611">
    <property type="protein sequence ID" value="EEC48312.1"/>
    <property type="molecule type" value="Genomic_DNA"/>
</dbReference>
<feature type="chain" id="PRO_5002852796" description="EamA domain-containing protein" evidence="7">
    <location>
        <begin position="27"/>
        <end position="473"/>
    </location>
</feature>
<dbReference type="HOGENOM" id="CLU_526275_0_0_1"/>
<proteinExistence type="predicted"/>
<accession>B7FZB2</accession>
<dbReference type="Proteomes" id="UP000000759">
    <property type="component" value="Chromosome 8"/>
</dbReference>
<protein>
    <recommendedName>
        <fullName evidence="8">EamA domain-containing protein</fullName>
    </recommendedName>
</protein>
<keyword evidence="3 6" id="KW-0812">Transmembrane</keyword>
<feature type="domain" description="EamA" evidence="8">
    <location>
        <begin position="302"/>
        <end position="444"/>
    </location>
</feature>
<dbReference type="GeneID" id="7201031"/>
<feature type="transmembrane region" description="Helical" evidence="6">
    <location>
        <begin position="376"/>
        <end position="396"/>
    </location>
</feature>
<dbReference type="PANTHER" id="PTHR42920">
    <property type="entry name" value="OS03G0707200 PROTEIN-RELATED"/>
    <property type="match status" value="1"/>
</dbReference>
<keyword evidence="5 6" id="KW-0472">Membrane</keyword>
<feature type="transmembrane region" description="Helical" evidence="6">
    <location>
        <begin position="207"/>
        <end position="227"/>
    </location>
</feature>
<dbReference type="OrthoDB" id="2017960at2759"/>
<evidence type="ECO:0000313" key="9">
    <source>
        <dbReference type="EMBL" id="EEC48312.1"/>
    </source>
</evidence>
<dbReference type="Pfam" id="PF00892">
    <property type="entry name" value="EamA"/>
    <property type="match status" value="2"/>
</dbReference>
<comment type="subcellular location">
    <subcellularLocation>
        <location evidence="1">Cell membrane</location>
        <topology evidence="1">Multi-pass membrane protein</topology>
    </subcellularLocation>
</comment>
<evidence type="ECO:0000313" key="10">
    <source>
        <dbReference type="Proteomes" id="UP000000759"/>
    </source>
</evidence>
<evidence type="ECO:0000256" key="6">
    <source>
        <dbReference type="SAM" id="Phobius"/>
    </source>
</evidence>
<gene>
    <name evidence="9" type="ORF">PHATRDRAFT_45965</name>
</gene>
<feature type="transmembrane region" description="Helical" evidence="6">
    <location>
        <begin position="177"/>
        <end position="200"/>
    </location>
</feature>
<dbReference type="GO" id="GO:0005886">
    <property type="term" value="C:plasma membrane"/>
    <property type="evidence" value="ECO:0007669"/>
    <property type="project" value="UniProtKB-SubCell"/>
</dbReference>
<reference evidence="9 10" key="1">
    <citation type="journal article" date="2008" name="Nature">
        <title>The Phaeodactylum genome reveals the evolutionary history of diatom genomes.</title>
        <authorList>
            <person name="Bowler C."/>
            <person name="Allen A.E."/>
            <person name="Badger J.H."/>
            <person name="Grimwood J."/>
            <person name="Jabbari K."/>
            <person name="Kuo A."/>
            <person name="Maheswari U."/>
            <person name="Martens C."/>
            <person name="Maumus F."/>
            <person name="Otillar R.P."/>
            <person name="Rayko E."/>
            <person name="Salamov A."/>
            <person name="Vandepoele K."/>
            <person name="Beszteri B."/>
            <person name="Gruber A."/>
            <person name="Heijde M."/>
            <person name="Katinka M."/>
            <person name="Mock T."/>
            <person name="Valentin K."/>
            <person name="Verret F."/>
            <person name="Berges J.A."/>
            <person name="Brownlee C."/>
            <person name="Cadoret J.P."/>
            <person name="Chiovitti A."/>
            <person name="Choi C.J."/>
            <person name="Coesel S."/>
            <person name="De Martino A."/>
            <person name="Detter J.C."/>
            <person name="Durkin C."/>
            <person name="Falciatore A."/>
            <person name="Fournet J."/>
            <person name="Haruta M."/>
            <person name="Huysman M.J."/>
            <person name="Jenkins B.D."/>
            <person name="Jiroutova K."/>
            <person name="Jorgensen R.E."/>
            <person name="Joubert Y."/>
            <person name="Kaplan A."/>
            <person name="Kroger N."/>
            <person name="Kroth P.G."/>
            <person name="La Roche J."/>
            <person name="Lindquist E."/>
            <person name="Lommer M."/>
            <person name="Martin-Jezequel V."/>
            <person name="Lopez P.J."/>
            <person name="Lucas S."/>
            <person name="Mangogna M."/>
            <person name="McGinnis K."/>
            <person name="Medlin L.K."/>
            <person name="Montsant A."/>
            <person name="Oudot-Le Secq M.P."/>
            <person name="Napoli C."/>
            <person name="Obornik M."/>
            <person name="Parker M.S."/>
            <person name="Petit J.L."/>
            <person name="Porcel B.M."/>
            <person name="Poulsen N."/>
            <person name="Robison M."/>
            <person name="Rychlewski L."/>
            <person name="Rynearson T.A."/>
            <person name="Schmutz J."/>
            <person name="Shapiro H."/>
            <person name="Siaut M."/>
            <person name="Stanley M."/>
            <person name="Sussman M.R."/>
            <person name="Taylor A.R."/>
            <person name="Vardi A."/>
            <person name="von Dassow P."/>
            <person name="Vyverman W."/>
            <person name="Willis A."/>
            <person name="Wyrwicz L.S."/>
            <person name="Rokhsar D.S."/>
            <person name="Weissenbach J."/>
            <person name="Armbrust E.V."/>
            <person name="Green B.R."/>
            <person name="Van de Peer Y."/>
            <person name="Grigoriev I.V."/>
        </authorList>
    </citation>
    <scope>NUCLEOTIDE SEQUENCE [LARGE SCALE GENOMIC DNA]</scope>
    <source>
        <strain evidence="9 10">CCAP 1055/1</strain>
    </source>
</reference>
<dbReference type="PANTHER" id="PTHR42920:SF5">
    <property type="entry name" value="EAMA DOMAIN-CONTAINING PROTEIN"/>
    <property type="match status" value="1"/>
</dbReference>
<feature type="signal peptide" evidence="7">
    <location>
        <begin position="1"/>
        <end position="26"/>
    </location>
</feature>
<organism evidence="9 10">
    <name type="scientific">Phaeodactylum tricornutum (strain CCAP 1055/1)</name>
    <dbReference type="NCBI Taxonomy" id="556484"/>
    <lineage>
        <taxon>Eukaryota</taxon>
        <taxon>Sar</taxon>
        <taxon>Stramenopiles</taxon>
        <taxon>Ochrophyta</taxon>
        <taxon>Bacillariophyta</taxon>
        <taxon>Bacillariophyceae</taxon>
        <taxon>Bacillariophycidae</taxon>
        <taxon>Naviculales</taxon>
        <taxon>Phaeodactylaceae</taxon>
        <taxon>Phaeodactylum</taxon>
    </lineage>
</organism>
<dbReference type="InterPro" id="IPR051258">
    <property type="entry name" value="Diverse_Substrate_Transporter"/>
</dbReference>
<name>B7FZB2_PHATC</name>
<dbReference type="InterPro" id="IPR000620">
    <property type="entry name" value="EamA_dom"/>
</dbReference>
<keyword evidence="4 6" id="KW-1133">Transmembrane helix</keyword>
<keyword evidence="10" id="KW-1185">Reference proteome</keyword>
<dbReference type="AlphaFoldDB" id="B7FZB2"/>
<dbReference type="SUPFAM" id="SSF103481">
    <property type="entry name" value="Multidrug resistance efflux transporter EmrE"/>
    <property type="match status" value="2"/>
</dbReference>
<evidence type="ECO:0000256" key="3">
    <source>
        <dbReference type="ARBA" id="ARBA00022692"/>
    </source>
</evidence>
<keyword evidence="7" id="KW-0732">Signal</keyword>
<dbReference type="InParanoid" id="B7FZB2"/>
<evidence type="ECO:0000256" key="7">
    <source>
        <dbReference type="SAM" id="SignalP"/>
    </source>
</evidence>
<evidence type="ECO:0000256" key="1">
    <source>
        <dbReference type="ARBA" id="ARBA00004651"/>
    </source>
</evidence>
<feature type="transmembrane region" description="Helical" evidence="6">
    <location>
        <begin position="112"/>
        <end position="133"/>
    </location>
</feature>
<evidence type="ECO:0000259" key="8">
    <source>
        <dbReference type="Pfam" id="PF00892"/>
    </source>
</evidence>
<sequence length="473" mass="50066">MKISGDARIPCPGVHVVTLLLAFTLAAQQPLSSQAFAPLGLIVDTPAVVKRKMTFLLQESRFKADKGETGPSSSSSFDPFLLSDSTEITEISTLTDMQIEDLQKSQEKDGGLSIWAARGLLLLVAAIWGTNFASVKYLETLCFHPPCHHPPSEFAFARFGLAALVSFPLLINQRKDVILAGLECGIWITLGYVCQAVALADISSGKCAFICSLTVVFVPVVSAILYGKPIKPMNVAAAMVALAGVGVLEGMLGIPEMLGIQAASAQTEVVPSTTNALASSSLETASAIGPIQSVANALGVQRGDILALGQPIGFGYSFCRIEHYQEKFENVPNRVLTIAAAQCVAAGFLSMMWVLSDYQWHFPDFGYLAEPHRVATIAWTGMVTTVFAIFLEGIALQKATATDAAITFSSEPVWASLFGLALLNEQLGATSYVGGAIIMMACLIGSVSDLGEEEKLAIAEGAVVVDIDAAPKK</sequence>
<evidence type="ECO:0000256" key="5">
    <source>
        <dbReference type="ARBA" id="ARBA00023136"/>
    </source>
</evidence>